<sequence length="843" mass="94851">MRRILWFITCFLIVLNTLSAQAPRNSSPADIYHSIQKLNFLGSALYIAAHPDDENTRLISFLSNNNKARTGYLSLTRGDGGQNLIGPELRELLGVLRTQELLAARRVDGGEQFFTRANDFGYSKQPSETLEIWNKEAILGDVVKAIRKFRPDVIINRFDHRTPGSTHGHHTSSAMLSFEAFDLANDASAYPNQLKTTSTWQPKRLFFNTSWWFYGSEENFEKADKSKMLNMDVGVYYPMLGMSNNEIASIASSQHLCQGFGRLTSRGSENEYIELLKGDLPEDKNNIFDGIDTSWSRIEGGKAIGEILYGIQNNFNFKNPTTHLPALLKAYQLLQKTTDEHWKELKNKELTNIITAISGLYLEAFTETPYANPGETVDVQLQSLNRSTANVKINSVFINNQDMAINDVVLKNNEPFKEKVILKIPTSTEFTSPYWLMEKGTLGTYTVNNSDLIGKPETPRAFITTFNLDFNGIIIPITKAVIFKYAKPEKGEIYQPFEIIPEATASFADKVLIFADASSKRIPVIVKAHHDSISGTIELKYGADWQIDKKSQSFFIAKKGDEKTVYFNLSPPSLENESTISPIIKLNGKEMTKELVTIDYDHVPTQTVLLPSEAKVVRLNIQKAGDNIGYIMGAGDEVPTSLEQIGYNVQIIDPTTITTESLAKYDAVVLGIRAYNVVDELKFKQRFILDYAKNGGTVIVQYNTASRWGSQFENIAPYELEISRDRVTNENSDVEIIAKENSLVNFPNKINQDDFKGWVQERGLYFPNKWSSEFTPILSMHDKDEEITKGSLLIAPYGKGNYIYTGLSFFRELPVGVPGAYKLFSNMLSVGKNKVEVKENIKG</sequence>
<dbReference type="InterPro" id="IPR024078">
    <property type="entry name" value="LmbE-like_dom_sf"/>
</dbReference>
<dbReference type="SUPFAM" id="SSF102588">
    <property type="entry name" value="LmbE-like"/>
    <property type="match status" value="1"/>
</dbReference>
<feature type="signal peptide" evidence="1">
    <location>
        <begin position="1"/>
        <end position="22"/>
    </location>
</feature>
<dbReference type="EMBL" id="FNZN01000007">
    <property type="protein sequence ID" value="SEL97221.1"/>
    <property type="molecule type" value="Genomic_DNA"/>
</dbReference>
<dbReference type="STRING" id="228957.SAMN04488008_107144"/>
<keyword evidence="3" id="KW-1185">Reference proteome</keyword>
<dbReference type="Pfam" id="PF02585">
    <property type="entry name" value="PIG-L"/>
    <property type="match status" value="1"/>
</dbReference>
<protein>
    <submittedName>
        <fullName evidence="2">GlcNAc-PI de-N-acetylase</fullName>
    </submittedName>
</protein>
<dbReference type="InterPro" id="IPR003737">
    <property type="entry name" value="GlcNAc_PI_deacetylase-related"/>
</dbReference>
<dbReference type="RefSeq" id="WP_091625883.1">
    <property type="nucleotide sequence ID" value="NZ_FNZN01000007.1"/>
</dbReference>
<dbReference type="AlphaFoldDB" id="A0A1H7UJU6"/>
<dbReference type="Proteomes" id="UP000198990">
    <property type="component" value="Unassembled WGS sequence"/>
</dbReference>
<dbReference type="InterPro" id="IPR029062">
    <property type="entry name" value="Class_I_gatase-like"/>
</dbReference>
<dbReference type="Gene3D" id="3.40.50.10320">
    <property type="entry name" value="LmbE-like"/>
    <property type="match status" value="1"/>
</dbReference>
<reference evidence="3" key="1">
    <citation type="submission" date="2016-10" db="EMBL/GenBank/DDBJ databases">
        <authorList>
            <person name="Varghese N."/>
            <person name="Submissions S."/>
        </authorList>
    </citation>
    <scope>NUCLEOTIDE SEQUENCE [LARGE SCALE GENOMIC DNA]</scope>
    <source>
        <strain evidence="3">DSM 16471</strain>
    </source>
</reference>
<evidence type="ECO:0000313" key="3">
    <source>
        <dbReference type="Proteomes" id="UP000198990"/>
    </source>
</evidence>
<dbReference type="SUPFAM" id="SSF52317">
    <property type="entry name" value="Class I glutamine amidotransferase-like"/>
    <property type="match status" value="1"/>
</dbReference>
<gene>
    <name evidence="2" type="ORF">SAMN04488008_107144</name>
</gene>
<proteinExistence type="predicted"/>
<dbReference type="OrthoDB" id="9759749at2"/>
<feature type="chain" id="PRO_5011508488" evidence="1">
    <location>
        <begin position="23"/>
        <end position="843"/>
    </location>
</feature>
<evidence type="ECO:0000313" key="2">
    <source>
        <dbReference type="EMBL" id="SEL97221.1"/>
    </source>
</evidence>
<organism evidence="2 3">
    <name type="scientific">Maribacter orientalis</name>
    <dbReference type="NCBI Taxonomy" id="228957"/>
    <lineage>
        <taxon>Bacteria</taxon>
        <taxon>Pseudomonadati</taxon>
        <taxon>Bacteroidota</taxon>
        <taxon>Flavobacteriia</taxon>
        <taxon>Flavobacteriales</taxon>
        <taxon>Flavobacteriaceae</taxon>
        <taxon>Maribacter</taxon>
    </lineage>
</organism>
<evidence type="ECO:0000256" key="1">
    <source>
        <dbReference type="SAM" id="SignalP"/>
    </source>
</evidence>
<accession>A0A1H7UJU6</accession>
<name>A0A1H7UJU6_9FLAO</name>
<keyword evidence="1" id="KW-0732">Signal</keyword>